<evidence type="ECO:0000256" key="8">
    <source>
        <dbReference type="ARBA" id="ARBA00022842"/>
    </source>
</evidence>
<evidence type="ECO:0000256" key="10">
    <source>
        <dbReference type="ARBA" id="ARBA00023204"/>
    </source>
</evidence>
<dbReference type="SUPFAM" id="SSF100879">
    <property type="entry name" value="Lesion bypass DNA polymerase (Y-family), little finger domain"/>
    <property type="match status" value="1"/>
</dbReference>
<keyword evidence="8" id="KW-0460">Magnesium</keyword>
<reference evidence="14 15" key="1">
    <citation type="submission" date="2014-11" db="EMBL/GenBank/DDBJ databases">
        <authorList>
            <person name="Wibberg Daniel"/>
        </authorList>
    </citation>
    <scope>NUCLEOTIDE SEQUENCE [LARGE SCALE GENOMIC DNA]</scope>
    <source>
        <strain evidence="14">Rhizoctonia solani AG1-IB 7/3/14</strain>
    </source>
</reference>
<dbReference type="FunFam" id="1.10.150.810:FF:000003">
    <property type="entry name" value="DNA polymerase kappa subunit"/>
    <property type="match status" value="1"/>
</dbReference>
<dbReference type="Gene3D" id="3.30.70.270">
    <property type="match status" value="1"/>
</dbReference>
<feature type="region of interest" description="Disordered" evidence="12">
    <location>
        <begin position="498"/>
        <end position="576"/>
    </location>
</feature>
<dbReference type="GO" id="GO:0070987">
    <property type="term" value="P:error-free translesion synthesis"/>
    <property type="evidence" value="ECO:0007669"/>
    <property type="project" value="UniProtKB-ARBA"/>
</dbReference>
<dbReference type="InterPro" id="IPR050116">
    <property type="entry name" value="DNA_polymerase-Y"/>
</dbReference>
<dbReference type="Pfam" id="PF11799">
    <property type="entry name" value="IMS_C"/>
    <property type="match status" value="1"/>
</dbReference>
<evidence type="ECO:0000256" key="6">
    <source>
        <dbReference type="ARBA" id="ARBA00022723"/>
    </source>
</evidence>
<dbReference type="OrthoDB" id="1747274at2759"/>
<dbReference type="InterPro" id="IPR043128">
    <property type="entry name" value="Rev_trsase/Diguanyl_cyclase"/>
</dbReference>
<dbReference type="EC" id="2.7.7.7" evidence="1"/>
<keyword evidence="3 14" id="KW-0808">Transferase</keyword>
<evidence type="ECO:0000313" key="14">
    <source>
        <dbReference type="EMBL" id="CEL61035.1"/>
    </source>
</evidence>
<dbReference type="AlphaFoldDB" id="A0A0B7FTL6"/>
<dbReference type="SUPFAM" id="SSF56672">
    <property type="entry name" value="DNA/RNA polymerases"/>
    <property type="match status" value="1"/>
</dbReference>
<name>A0A0B7FTL6_THACB</name>
<evidence type="ECO:0000256" key="11">
    <source>
        <dbReference type="ARBA" id="ARBA00049244"/>
    </source>
</evidence>
<keyword evidence="5" id="KW-0235">DNA replication</keyword>
<feature type="region of interest" description="Disordered" evidence="12">
    <location>
        <begin position="1"/>
        <end position="26"/>
    </location>
</feature>
<dbReference type="Proteomes" id="UP000059188">
    <property type="component" value="Unassembled WGS sequence"/>
</dbReference>
<dbReference type="PROSITE" id="PS50173">
    <property type="entry name" value="UMUC"/>
    <property type="match status" value="1"/>
</dbReference>
<dbReference type="InterPro" id="IPR001126">
    <property type="entry name" value="UmuC"/>
</dbReference>
<feature type="region of interest" description="Disordered" evidence="12">
    <location>
        <begin position="622"/>
        <end position="656"/>
    </location>
</feature>
<dbReference type="Pfam" id="PF00817">
    <property type="entry name" value="IMS"/>
    <property type="match status" value="1"/>
</dbReference>
<dbReference type="GO" id="GO:0006281">
    <property type="term" value="P:DNA repair"/>
    <property type="evidence" value="ECO:0007669"/>
    <property type="project" value="UniProtKB-KW"/>
</dbReference>
<accession>A0A0B7FTL6</accession>
<evidence type="ECO:0000256" key="4">
    <source>
        <dbReference type="ARBA" id="ARBA00022695"/>
    </source>
</evidence>
<feature type="domain" description="UmuC" evidence="13">
    <location>
        <begin position="100"/>
        <end position="298"/>
    </location>
</feature>
<evidence type="ECO:0000256" key="3">
    <source>
        <dbReference type="ARBA" id="ARBA00022679"/>
    </source>
</evidence>
<dbReference type="Gene3D" id="3.30.1490.100">
    <property type="entry name" value="DNA polymerase, Y-family, little finger domain"/>
    <property type="match status" value="1"/>
</dbReference>
<evidence type="ECO:0000256" key="12">
    <source>
        <dbReference type="SAM" id="MobiDB-lite"/>
    </source>
</evidence>
<dbReference type="GO" id="GO:0005634">
    <property type="term" value="C:nucleus"/>
    <property type="evidence" value="ECO:0007669"/>
    <property type="project" value="TreeGrafter"/>
</dbReference>
<dbReference type="EMBL" id="LN679104">
    <property type="protein sequence ID" value="CEL61035.1"/>
    <property type="molecule type" value="Genomic_DNA"/>
</dbReference>
<dbReference type="STRING" id="1108050.A0A0B7FTL6"/>
<keyword evidence="4 14" id="KW-0548">Nucleotidyltransferase</keyword>
<evidence type="ECO:0000256" key="2">
    <source>
        <dbReference type="ARBA" id="ARBA00016178"/>
    </source>
</evidence>
<keyword evidence="15" id="KW-1185">Reference proteome</keyword>
<dbReference type="Gene3D" id="1.10.150.810">
    <property type="match status" value="2"/>
</dbReference>
<dbReference type="PANTHER" id="PTHR11076">
    <property type="entry name" value="DNA REPAIR POLYMERASE UMUC / TRANSFERASE FAMILY MEMBER"/>
    <property type="match status" value="1"/>
</dbReference>
<evidence type="ECO:0000256" key="5">
    <source>
        <dbReference type="ARBA" id="ARBA00022705"/>
    </source>
</evidence>
<protein>
    <recommendedName>
        <fullName evidence="2">DNA polymerase kappa</fullName>
        <ecNumber evidence="1">2.7.7.7</ecNumber>
    </recommendedName>
</protein>
<organism evidence="14 15">
    <name type="scientific">Thanatephorus cucumeris (strain AG1-IB / isolate 7/3/14)</name>
    <name type="common">Lettuce bottom rot fungus</name>
    <name type="synonym">Rhizoctonia solani</name>
    <dbReference type="NCBI Taxonomy" id="1108050"/>
    <lineage>
        <taxon>Eukaryota</taxon>
        <taxon>Fungi</taxon>
        <taxon>Dikarya</taxon>
        <taxon>Basidiomycota</taxon>
        <taxon>Agaricomycotina</taxon>
        <taxon>Agaricomycetes</taxon>
        <taxon>Cantharellales</taxon>
        <taxon>Ceratobasidiaceae</taxon>
        <taxon>Rhizoctonia</taxon>
        <taxon>Rhizoctonia solani AG-1</taxon>
    </lineage>
</organism>
<dbReference type="PANTHER" id="PTHR11076:SF33">
    <property type="entry name" value="DNA POLYMERASE KAPPA"/>
    <property type="match status" value="1"/>
</dbReference>
<dbReference type="Gene3D" id="3.40.1170.60">
    <property type="match status" value="1"/>
</dbReference>
<dbReference type="GO" id="GO:0003887">
    <property type="term" value="F:DNA-directed DNA polymerase activity"/>
    <property type="evidence" value="ECO:0007669"/>
    <property type="project" value="UniProtKB-KW"/>
</dbReference>
<keyword evidence="9" id="KW-0239">DNA-directed DNA polymerase</keyword>
<dbReference type="InterPro" id="IPR036775">
    <property type="entry name" value="DNA_pol_Y-fam_lit_finger_sf"/>
</dbReference>
<keyword evidence="7" id="KW-0227">DNA damage</keyword>
<dbReference type="GO" id="GO:0006260">
    <property type="term" value="P:DNA replication"/>
    <property type="evidence" value="ECO:0007669"/>
    <property type="project" value="UniProtKB-KW"/>
</dbReference>
<dbReference type="FunFam" id="3.30.1490.100:FF:000004">
    <property type="entry name" value="DNA polymerase IV"/>
    <property type="match status" value="1"/>
</dbReference>
<feature type="compositionally biased region" description="Polar residues" evidence="12">
    <location>
        <begin position="566"/>
        <end position="576"/>
    </location>
</feature>
<sequence length="656" mass="73147">MEQPPTQPDSLLKRLSGPSSGKAGLAKDQTEINKIIAEVSKGSKFYENEKRKDAELTVRIRKLLVLRDDLMKNARISEIEAVVDKQLAEIESQREFSQIICHADMDAFYATVETLDNPSLEGMAFSSISWHLLQLTKRNEGTAFGVGIGVLSTASYEARRFGVRSGMATFVAKALCPHLNLLPMRFHRYSEMSNRVFNVLRKYDPNLLVGGCDEGYLNLTAACEEANESPDVLVRRMRDEVHKETGLTMSCGVAPNKALAKICSDLNKPNGQYIMPFDRSTILEFTKNLPMRKMPGTGRVTERILESLGTCGDVFTHRAQLYLLSQQNKLHIHSLLCAYLGVHDNTVAPHTRDSRRSLGHERTFNPQNDSKVLLETLDKIAEGLAQDCEKRGWAGKTLTLKYKLDTYQTFSRAKPLLKWIMTKEDILLHAQELLLKEFPLCLRLMGLRLTNLKDLREDANSGLKRFWVQAPGASKAGNMKPIDEESDTDSELGLWEVDSQGEPVTTDIPTPSKPTITTTPSVNPGPSSKGPPFKQIKLSMSRGSVPIERSNPPKRKRSASVGANPANKSSRTDLNSIQTRRELLPMESKAAHKVVIDVDSLCPDCLQDIDTDHECSATCPQVLKENPLASRDKHTKRGPKQSAQAKLPSLFNKKRS</sequence>
<dbReference type="InterPro" id="IPR022880">
    <property type="entry name" value="DNApol_IV"/>
</dbReference>
<dbReference type="GO" id="GO:0046872">
    <property type="term" value="F:metal ion binding"/>
    <property type="evidence" value="ECO:0007669"/>
    <property type="project" value="UniProtKB-KW"/>
</dbReference>
<evidence type="ECO:0000313" key="15">
    <source>
        <dbReference type="Proteomes" id="UP000059188"/>
    </source>
</evidence>
<evidence type="ECO:0000256" key="7">
    <source>
        <dbReference type="ARBA" id="ARBA00022763"/>
    </source>
</evidence>
<evidence type="ECO:0000256" key="9">
    <source>
        <dbReference type="ARBA" id="ARBA00022932"/>
    </source>
</evidence>
<dbReference type="GO" id="GO:0042276">
    <property type="term" value="P:error-prone translesion synthesis"/>
    <property type="evidence" value="ECO:0007669"/>
    <property type="project" value="TreeGrafter"/>
</dbReference>
<keyword evidence="10" id="KW-0234">DNA repair</keyword>
<dbReference type="CDD" id="cd03586">
    <property type="entry name" value="PolY_Pol_IV_kappa"/>
    <property type="match status" value="1"/>
</dbReference>
<dbReference type="InterPro" id="IPR017961">
    <property type="entry name" value="DNA_pol_Y-fam_little_finger"/>
</dbReference>
<proteinExistence type="predicted"/>
<comment type="catalytic activity">
    <reaction evidence="11">
        <text>DNA(n) + a 2'-deoxyribonucleoside 5'-triphosphate = DNA(n+1) + diphosphate</text>
        <dbReference type="Rhea" id="RHEA:22508"/>
        <dbReference type="Rhea" id="RHEA-COMP:17339"/>
        <dbReference type="Rhea" id="RHEA-COMP:17340"/>
        <dbReference type="ChEBI" id="CHEBI:33019"/>
        <dbReference type="ChEBI" id="CHEBI:61560"/>
        <dbReference type="ChEBI" id="CHEBI:173112"/>
        <dbReference type="EC" id="2.7.7.7"/>
    </reaction>
</comment>
<dbReference type="InterPro" id="IPR043502">
    <property type="entry name" value="DNA/RNA_pol_sf"/>
</dbReference>
<feature type="compositionally biased region" description="Low complexity" evidence="12">
    <location>
        <begin position="505"/>
        <end position="521"/>
    </location>
</feature>
<dbReference type="GO" id="GO:0003684">
    <property type="term" value="F:damaged DNA binding"/>
    <property type="evidence" value="ECO:0007669"/>
    <property type="project" value="InterPro"/>
</dbReference>
<keyword evidence="6" id="KW-0479">Metal-binding</keyword>
<evidence type="ECO:0000256" key="1">
    <source>
        <dbReference type="ARBA" id="ARBA00012417"/>
    </source>
</evidence>
<evidence type="ECO:0000259" key="13">
    <source>
        <dbReference type="PROSITE" id="PS50173"/>
    </source>
</evidence>
<gene>
    <name evidence="14" type="ORF">RSOLAG1IB_04275</name>
</gene>